<dbReference type="InterPro" id="IPR006598">
    <property type="entry name" value="CAP10"/>
</dbReference>
<dbReference type="Pfam" id="PF05686">
    <property type="entry name" value="Glyco_transf_90"/>
    <property type="match status" value="1"/>
</dbReference>
<proteinExistence type="predicted"/>
<accession>A0A2H3CZ60</accession>
<dbReference type="OMA" id="CEKETCA"/>
<organism evidence="2 3">
    <name type="scientific">Armillaria gallica</name>
    <name type="common">Bulbous honey fungus</name>
    <name type="synonym">Armillaria bulbosa</name>
    <dbReference type="NCBI Taxonomy" id="47427"/>
    <lineage>
        <taxon>Eukaryota</taxon>
        <taxon>Fungi</taxon>
        <taxon>Dikarya</taxon>
        <taxon>Basidiomycota</taxon>
        <taxon>Agaricomycotina</taxon>
        <taxon>Agaricomycetes</taxon>
        <taxon>Agaricomycetidae</taxon>
        <taxon>Agaricales</taxon>
        <taxon>Marasmiineae</taxon>
        <taxon>Physalacriaceae</taxon>
        <taxon>Armillaria</taxon>
    </lineage>
</organism>
<feature type="domain" description="Glycosyl transferase CAP10" evidence="1">
    <location>
        <begin position="7"/>
        <end position="150"/>
    </location>
</feature>
<gene>
    <name evidence="2" type="ORF">ARMGADRAFT_1092151</name>
</gene>
<name>A0A2H3CZ60_ARMGA</name>
<dbReference type="InterPro" id="IPR051091">
    <property type="entry name" value="O-Glucosyltr/Glycosyltrsf_90"/>
</dbReference>
<dbReference type="InParanoid" id="A0A2H3CZ60"/>
<reference evidence="3" key="1">
    <citation type="journal article" date="2017" name="Nat. Ecol. Evol.">
        <title>Genome expansion and lineage-specific genetic innovations in the forest pathogenic fungi Armillaria.</title>
        <authorList>
            <person name="Sipos G."/>
            <person name="Prasanna A.N."/>
            <person name="Walter M.C."/>
            <person name="O'Connor E."/>
            <person name="Balint B."/>
            <person name="Krizsan K."/>
            <person name="Kiss B."/>
            <person name="Hess J."/>
            <person name="Varga T."/>
            <person name="Slot J."/>
            <person name="Riley R."/>
            <person name="Boka B."/>
            <person name="Rigling D."/>
            <person name="Barry K."/>
            <person name="Lee J."/>
            <person name="Mihaltcheva S."/>
            <person name="LaButti K."/>
            <person name="Lipzen A."/>
            <person name="Waldron R."/>
            <person name="Moloney N.M."/>
            <person name="Sperisen C."/>
            <person name="Kredics L."/>
            <person name="Vagvoelgyi C."/>
            <person name="Patrignani A."/>
            <person name="Fitzpatrick D."/>
            <person name="Nagy I."/>
            <person name="Doyle S."/>
            <person name="Anderson J.B."/>
            <person name="Grigoriev I.V."/>
            <person name="Gueldener U."/>
            <person name="Muensterkoetter M."/>
            <person name="Nagy L.G."/>
        </authorList>
    </citation>
    <scope>NUCLEOTIDE SEQUENCE [LARGE SCALE GENOMIC DNA]</scope>
    <source>
        <strain evidence="3">Ar21-2</strain>
    </source>
</reference>
<evidence type="ECO:0000259" key="1">
    <source>
        <dbReference type="SMART" id="SM00672"/>
    </source>
</evidence>
<dbReference type="EMBL" id="KZ293743">
    <property type="protein sequence ID" value="PBK80586.1"/>
    <property type="molecule type" value="Genomic_DNA"/>
</dbReference>
<keyword evidence="3" id="KW-1185">Reference proteome</keyword>
<evidence type="ECO:0000313" key="3">
    <source>
        <dbReference type="Proteomes" id="UP000217790"/>
    </source>
</evidence>
<dbReference type="SMART" id="SM00672">
    <property type="entry name" value="CAP10"/>
    <property type="match status" value="1"/>
</dbReference>
<dbReference type="Proteomes" id="UP000217790">
    <property type="component" value="Unassembled WGS sequence"/>
</dbReference>
<sequence>MAFSDGPVQCDPDVCEELKKMHEFVRVRSQKDQARYKYIFDVDGNAWSGRFKWLLSSHALIFKSTIYPEWFTDRLMPWVHYIPIQVDYSDLWDALVFFRGDLKGDNNHEVLARRIASAGRDWSRTFWRKEDMTAYNYRVFLEYARIMSTDRVAMSYEH</sequence>
<dbReference type="OrthoDB" id="541052at2759"/>
<dbReference type="PANTHER" id="PTHR12203:SF118">
    <property type="entry name" value="BETA-1,2-XYLOSYLTRANSFERASE 1"/>
    <property type="match status" value="1"/>
</dbReference>
<dbReference type="AlphaFoldDB" id="A0A2H3CZ60"/>
<evidence type="ECO:0000313" key="2">
    <source>
        <dbReference type="EMBL" id="PBK80586.1"/>
    </source>
</evidence>
<dbReference type="PANTHER" id="PTHR12203">
    <property type="entry name" value="KDEL LYS-ASP-GLU-LEU CONTAINING - RELATED"/>
    <property type="match status" value="1"/>
</dbReference>
<protein>
    <recommendedName>
        <fullName evidence="1">Glycosyl transferase CAP10 domain-containing protein</fullName>
    </recommendedName>
</protein>